<evidence type="ECO:0000256" key="5">
    <source>
        <dbReference type="PROSITE-ProRule" id="PRU01371"/>
    </source>
</evidence>
<keyword evidence="3 5" id="KW-0863">Zinc-finger</keyword>
<accession>B3S814</accession>
<organism evidence="8 9">
    <name type="scientific">Trichoplax adhaerens</name>
    <name type="common">Trichoplax reptans</name>
    <dbReference type="NCBI Taxonomy" id="10228"/>
    <lineage>
        <taxon>Eukaryota</taxon>
        <taxon>Metazoa</taxon>
        <taxon>Placozoa</taxon>
        <taxon>Uniplacotomia</taxon>
        <taxon>Trichoplacea</taxon>
        <taxon>Trichoplacidae</taxon>
        <taxon>Trichoplax</taxon>
    </lineage>
</organism>
<dbReference type="HOGENOM" id="CLU_156078_0_0_1"/>
<gene>
    <name evidence="8" type="ORF">TRIADDRAFT_17879</name>
</gene>
<dbReference type="KEGG" id="tad:TRIADDRAFT_17879"/>
<dbReference type="PhylomeDB" id="B3S814"/>
<dbReference type="GO" id="GO:0008270">
    <property type="term" value="F:zinc ion binding"/>
    <property type="evidence" value="ECO:0007669"/>
    <property type="project" value="UniProtKB-KW"/>
</dbReference>
<dbReference type="EMBL" id="DS985255">
    <property type="protein sequence ID" value="EDV21114.1"/>
    <property type="molecule type" value="Genomic_DNA"/>
</dbReference>
<dbReference type="Gene3D" id="3.30.160.60">
    <property type="entry name" value="Classic Zinc Finger"/>
    <property type="match status" value="2"/>
</dbReference>
<dbReference type="GeneID" id="6757656"/>
<protein>
    <recommendedName>
        <fullName evidence="7">C2HC/C3H-type domain-containing protein</fullName>
    </recommendedName>
</protein>
<evidence type="ECO:0000256" key="4">
    <source>
        <dbReference type="ARBA" id="ARBA00022833"/>
    </source>
</evidence>
<dbReference type="PROSITE" id="PS52027">
    <property type="entry name" value="ZF_C2HC_C3H"/>
    <property type="match status" value="2"/>
</dbReference>
<evidence type="ECO:0000256" key="6">
    <source>
        <dbReference type="SAM" id="MobiDB-lite"/>
    </source>
</evidence>
<dbReference type="Proteomes" id="UP000009022">
    <property type="component" value="Unassembled WGS sequence"/>
</dbReference>
<dbReference type="STRING" id="10228.B3S814"/>
<keyword evidence="1" id="KW-0479">Metal-binding</keyword>
<dbReference type="Pfam" id="PF13913">
    <property type="entry name" value="zf-C2HC_2"/>
    <property type="match status" value="2"/>
</dbReference>
<sequence>KPKTLICYICGREFGTSSLAIHEPQCLKKWEIENSKLPKKLRRPSPVKPTLESNNDGITHQHSEMNRLAYKSAMDQLLPCQNCGRTFLPDRLPVHLRSCKPSPTK</sequence>
<dbReference type="eggNOG" id="ENOG502QWEF">
    <property type="taxonomic scope" value="Eukaryota"/>
</dbReference>
<keyword evidence="4" id="KW-0862">Zinc</keyword>
<dbReference type="RefSeq" id="XP_002116444.1">
    <property type="nucleotide sequence ID" value="XM_002116408.1"/>
</dbReference>
<evidence type="ECO:0000313" key="9">
    <source>
        <dbReference type="Proteomes" id="UP000009022"/>
    </source>
</evidence>
<evidence type="ECO:0000313" key="8">
    <source>
        <dbReference type="EMBL" id="EDV21114.1"/>
    </source>
</evidence>
<dbReference type="PANTHER" id="PTHR13555:SF68">
    <property type="entry name" value="ZINC FINGER PROTEIN 474"/>
    <property type="match status" value="1"/>
</dbReference>
<evidence type="ECO:0000256" key="1">
    <source>
        <dbReference type="ARBA" id="ARBA00022723"/>
    </source>
</evidence>
<feature type="non-terminal residue" evidence="8">
    <location>
        <position position="105"/>
    </location>
</feature>
<evidence type="ECO:0000259" key="7">
    <source>
        <dbReference type="PROSITE" id="PS52027"/>
    </source>
</evidence>
<feature type="domain" description="C2HC/C3H-type" evidence="7">
    <location>
        <begin position="3"/>
        <end position="32"/>
    </location>
</feature>
<name>B3S814_TRIAD</name>
<evidence type="ECO:0000256" key="3">
    <source>
        <dbReference type="ARBA" id="ARBA00022771"/>
    </source>
</evidence>
<evidence type="ECO:0000256" key="2">
    <source>
        <dbReference type="ARBA" id="ARBA00022737"/>
    </source>
</evidence>
<dbReference type="AlphaFoldDB" id="B3S814"/>
<dbReference type="FunFam" id="3.30.160.60:FF:001258">
    <property type="entry name" value="Uncharacterized protein TCIL3000_10_13860"/>
    <property type="match status" value="1"/>
</dbReference>
<dbReference type="InterPro" id="IPR049899">
    <property type="entry name" value="Znf_C2HC_C3H"/>
</dbReference>
<dbReference type="InterPro" id="IPR026319">
    <property type="entry name" value="ZC2HC1A/B-like"/>
</dbReference>
<dbReference type="PANTHER" id="PTHR13555">
    <property type="entry name" value="C2H2 ZINC FINGER CGI-62-RELATED"/>
    <property type="match status" value="1"/>
</dbReference>
<feature type="domain" description="C2HC/C3H-type" evidence="7">
    <location>
        <begin position="76"/>
        <end position="105"/>
    </location>
</feature>
<feature type="region of interest" description="Disordered" evidence="6">
    <location>
        <begin position="39"/>
        <end position="62"/>
    </location>
</feature>
<proteinExistence type="predicted"/>
<reference evidence="8 9" key="1">
    <citation type="journal article" date="2008" name="Nature">
        <title>The Trichoplax genome and the nature of placozoans.</title>
        <authorList>
            <person name="Srivastava M."/>
            <person name="Begovic E."/>
            <person name="Chapman J."/>
            <person name="Putnam N.H."/>
            <person name="Hellsten U."/>
            <person name="Kawashima T."/>
            <person name="Kuo A."/>
            <person name="Mitros T."/>
            <person name="Salamov A."/>
            <person name="Carpenter M.L."/>
            <person name="Signorovitch A.Y."/>
            <person name="Moreno M.A."/>
            <person name="Kamm K."/>
            <person name="Grimwood J."/>
            <person name="Schmutz J."/>
            <person name="Shapiro H."/>
            <person name="Grigoriev I.V."/>
            <person name="Buss L.W."/>
            <person name="Schierwater B."/>
            <person name="Dellaporta S.L."/>
            <person name="Rokhsar D.S."/>
        </authorList>
    </citation>
    <scope>NUCLEOTIDE SEQUENCE [LARGE SCALE GENOMIC DNA]</scope>
    <source>
        <strain evidence="8 9">Grell-BS-1999</strain>
    </source>
</reference>
<keyword evidence="9" id="KW-1185">Reference proteome</keyword>
<dbReference type="OMA" id="EKFHIEN"/>
<keyword evidence="2" id="KW-0677">Repeat</keyword>
<dbReference type="InParanoid" id="B3S814"/>
<feature type="non-terminal residue" evidence="8">
    <location>
        <position position="1"/>
    </location>
</feature>
<dbReference type="CTD" id="6757656"/>
<dbReference type="OrthoDB" id="265955at2759"/>